<name>A0A2T8I6V1_9POAL</name>
<feature type="compositionally biased region" description="Low complexity" evidence="1">
    <location>
        <begin position="107"/>
        <end position="122"/>
    </location>
</feature>
<reference evidence="2" key="1">
    <citation type="submission" date="2018-04" db="EMBL/GenBank/DDBJ databases">
        <title>WGS assembly of Panicum hallii.</title>
        <authorList>
            <person name="Lovell J."/>
            <person name="Jenkins J."/>
            <person name="Lowry D."/>
            <person name="Mamidi S."/>
            <person name="Sreedasyam A."/>
            <person name="Weng X."/>
            <person name="Barry K."/>
            <person name="Bonette J."/>
            <person name="Campitelli B."/>
            <person name="Daum C."/>
            <person name="Gordon S."/>
            <person name="Gould B."/>
            <person name="Lipzen A."/>
            <person name="Macqueen A."/>
            <person name="Palacio-Mejia J."/>
            <person name="Plott C."/>
            <person name="Shakirov E."/>
            <person name="Shu S."/>
            <person name="Yoshinaga Y."/>
            <person name="Zane M."/>
            <person name="Rokhsar D."/>
            <person name="Grimwood J."/>
            <person name="Schmutz J."/>
            <person name="Juenger T."/>
        </authorList>
    </citation>
    <scope>NUCLEOTIDE SEQUENCE [LARGE SCALE GENOMIC DNA]</scope>
    <source>
        <strain evidence="2">FIL2</strain>
    </source>
</reference>
<dbReference type="Gramene" id="PVH33388">
    <property type="protein sequence ID" value="PVH33388"/>
    <property type="gene ID" value="PAHAL_9G641300"/>
</dbReference>
<feature type="region of interest" description="Disordered" evidence="1">
    <location>
        <begin position="89"/>
        <end position="122"/>
    </location>
</feature>
<organism evidence="2">
    <name type="scientific">Panicum hallii</name>
    <dbReference type="NCBI Taxonomy" id="206008"/>
    <lineage>
        <taxon>Eukaryota</taxon>
        <taxon>Viridiplantae</taxon>
        <taxon>Streptophyta</taxon>
        <taxon>Embryophyta</taxon>
        <taxon>Tracheophyta</taxon>
        <taxon>Spermatophyta</taxon>
        <taxon>Magnoliopsida</taxon>
        <taxon>Liliopsida</taxon>
        <taxon>Poales</taxon>
        <taxon>Poaceae</taxon>
        <taxon>PACMAD clade</taxon>
        <taxon>Panicoideae</taxon>
        <taxon>Panicodae</taxon>
        <taxon>Paniceae</taxon>
        <taxon>Panicinae</taxon>
        <taxon>Panicum</taxon>
        <taxon>Panicum sect. Panicum</taxon>
    </lineage>
</organism>
<proteinExistence type="predicted"/>
<accession>A0A2T8I6V1</accession>
<protein>
    <submittedName>
        <fullName evidence="2">Uncharacterized protein</fullName>
    </submittedName>
</protein>
<sequence length="122" mass="14523">MYMLQALWHGVQNLTDEKRGEETCGSRRRACRRGRRRRRCGCCRRGRRCTRTAWRRCRRRPAGRRVHWLEEREAMTKWKSRRRDVVRGTGRDECRGGCPRPRRRRAAGAPKATASACLSIRR</sequence>
<dbReference type="EMBL" id="CM008054">
    <property type="protein sequence ID" value="PVH33388.1"/>
    <property type="molecule type" value="Genomic_DNA"/>
</dbReference>
<gene>
    <name evidence="2" type="ORF">PAHAL_9G641300</name>
</gene>
<evidence type="ECO:0000256" key="1">
    <source>
        <dbReference type="SAM" id="MobiDB-lite"/>
    </source>
</evidence>
<dbReference type="AlphaFoldDB" id="A0A2T8I6V1"/>
<evidence type="ECO:0000313" key="2">
    <source>
        <dbReference type="EMBL" id="PVH33388.1"/>
    </source>
</evidence>
<dbReference type="Proteomes" id="UP000243499">
    <property type="component" value="Chromosome 9"/>
</dbReference>